<reference evidence="3" key="1">
    <citation type="submission" date="2022-01" db="EMBL/GenBank/DDBJ databases">
        <authorList>
            <person name="King R."/>
        </authorList>
    </citation>
    <scope>NUCLEOTIDE SEQUENCE</scope>
</reference>
<dbReference type="OrthoDB" id="10013007at2759"/>
<evidence type="ECO:0000259" key="2">
    <source>
        <dbReference type="PROSITE" id="PS50001"/>
    </source>
</evidence>
<dbReference type="EMBL" id="OU895877">
    <property type="protein sequence ID" value="CAG9800870.1"/>
    <property type="molecule type" value="Genomic_DNA"/>
</dbReference>
<keyword evidence="1" id="KW-0727">SH2 domain</keyword>
<evidence type="ECO:0000256" key="1">
    <source>
        <dbReference type="PROSITE-ProRule" id="PRU00191"/>
    </source>
</evidence>
<accession>A0A9N9WM15</accession>
<keyword evidence="4" id="KW-1185">Reference proteome</keyword>
<evidence type="ECO:0000313" key="4">
    <source>
        <dbReference type="Proteomes" id="UP001153620"/>
    </source>
</evidence>
<dbReference type="SMART" id="SM00252">
    <property type="entry name" value="SH2"/>
    <property type="match status" value="1"/>
</dbReference>
<dbReference type="InterPro" id="IPR036860">
    <property type="entry name" value="SH2_dom_sf"/>
</dbReference>
<dbReference type="PANTHER" id="PTHR15832">
    <property type="entry name" value="SHC (SRC HOMOLOGY DOMAIN C-TERMINAL) ADAPTOR HOMOLOG"/>
    <property type="match status" value="1"/>
</dbReference>
<dbReference type="Gene3D" id="3.30.505.10">
    <property type="entry name" value="SH2 domain"/>
    <property type="match status" value="1"/>
</dbReference>
<dbReference type="InterPro" id="IPR000980">
    <property type="entry name" value="SH2"/>
</dbReference>
<dbReference type="Pfam" id="PF00017">
    <property type="entry name" value="SH2"/>
    <property type="match status" value="1"/>
</dbReference>
<sequence length="182" mass="20884">MHRNRSENRIKHVVRPSAPSEYTLQKNVEFNGKIYSYVQKLNLLSQKEQDELRDCAWFQAGLPREVSLEILLQLQPGSFLVRQSETVSAFALSLRVPNVNNLPKLAHYLIEKSENGYRFTGFSREFPSIKSLVVHHSILRGHLPVPLLLSRAQDFVIQNLIVDESSESDTELEKTSSCFCKK</sequence>
<dbReference type="PANTHER" id="PTHR15832:SF2">
    <property type="entry name" value="SH2 DOMAIN-CONTAINING PROTEIN"/>
    <property type="match status" value="1"/>
</dbReference>
<reference evidence="3" key="2">
    <citation type="submission" date="2022-10" db="EMBL/GenBank/DDBJ databases">
        <authorList>
            <consortium name="ENA_rothamsted_submissions"/>
            <consortium name="culmorum"/>
            <person name="King R."/>
        </authorList>
    </citation>
    <scope>NUCLEOTIDE SEQUENCE</scope>
</reference>
<dbReference type="SUPFAM" id="SSF55550">
    <property type="entry name" value="SH2 domain"/>
    <property type="match status" value="1"/>
</dbReference>
<organism evidence="3 4">
    <name type="scientific">Chironomus riparius</name>
    <dbReference type="NCBI Taxonomy" id="315576"/>
    <lineage>
        <taxon>Eukaryota</taxon>
        <taxon>Metazoa</taxon>
        <taxon>Ecdysozoa</taxon>
        <taxon>Arthropoda</taxon>
        <taxon>Hexapoda</taxon>
        <taxon>Insecta</taxon>
        <taxon>Pterygota</taxon>
        <taxon>Neoptera</taxon>
        <taxon>Endopterygota</taxon>
        <taxon>Diptera</taxon>
        <taxon>Nematocera</taxon>
        <taxon>Chironomoidea</taxon>
        <taxon>Chironomidae</taxon>
        <taxon>Chironominae</taxon>
        <taxon>Chironomus</taxon>
    </lineage>
</organism>
<dbReference type="CDD" id="cd00173">
    <property type="entry name" value="SH2"/>
    <property type="match status" value="1"/>
</dbReference>
<name>A0A9N9WM15_9DIPT</name>
<dbReference type="Proteomes" id="UP001153620">
    <property type="component" value="Chromosome 1"/>
</dbReference>
<evidence type="ECO:0000313" key="3">
    <source>
        <dbReference type="EMBL" id="CAG9800870.1"/>
    </source>
</evidence>
<protein>
    <recommendedName>
        <fullName evidence="2">SH2 domain-containing protein</fullName>
    </recommendedName>
</protein>
<gene>
    <name evidence="3" type="ORF">CHIRRI_LOCUS3808</name>
</gene>
<dbReference type="AlphaFoldDB" id="A0A9N9WM15"/>
<feature type="domain" description="SH2" evidence="2">
    <location>
        <begin position="57"/>
        <end position="137"/>
    </location>
</feature>
<dbReference type="PRINTS" id="PR00401">
    <property type="entry name" value="SH2DOMAIN"/>
</dbReference>
<proteinExistence type="predicted"/>
<dbReference type="PROSITE" id="PS50001">
    <property type="entry name" value="SH2"/>
    <property type="match status" value="1"/>
</dbReference>